<feature type="transmembrane region" description="Helical" evidence="6">
    <location>
        <begin position="36"/>
        <end position="52"/>
    </location>
</feature>
<evidence type="ECO:0000256" key="3">
    <source>
        <dbReference type="ARBA" id="ARBA00022960"/>
    </source>
</evidence>
<dbReference type="Pfam" id="PF01098">
    <property type="entry name" value="FTSW_RODA_SPOVE"/>
    <property type="match status" value="1"/>
</dbReference>
<feature type="transmembrane region" description="Helical" evidence="6">
    <location>
        <begin position="288"/>
        <end position="309"/>
    </location>
</feature>
<comment type="caution">
    <text evidence="7">The sequence shown here is derived from an EMBL/GenBank/DDBJ whole genome shotgun (WGS) entry which is preliminary data.</text>
</comment>
<protein>
    <submittedName>
        <fullName evidence="7">Rod shape-determining protein RodA</fullName>
    </submittedName>
</protein>
<dbReference type="AlphaFoldDB" id="A0A0G0TMF4"/>
<reference evidence="7 8" key="1">
    <citation type="journal article" date="2015" name="Nature">
        <title>rRNA introns, odd ribosomes, and small enigmatic genomes across a large radiation of phyla.</title>
        <authorList>
            <person name="Brown C.T."/>
            <person name="Hug L.A."/>
            <person name="Thomas B.C."/>
            <person name="Sharon I."/>
            <person name="Castelle C.J."/>
            <person name="Singh A."/>
            <person name="Wilkins M.J."/>
            <person name="Williams K.H."/>
            <person name="Banfield J.F."/>
        </authorList>
    </citation>
    <scope>NUCLEOTIDE SEQUENCE [LARGE SCALE GENOMIC DNA]</scope>
</reference>
<feature type="transmembrane region" description="Helical" evidence="6">
    <location>
        <begin position="125"/>
        <end position="141"/>
    </location>
</feature>
<proteinExistence type="predicted"/>
<accession>A0A0G0TMF4</accession>
<feature type="transmembrane region" description="Helical" evidence="6">
    <location>
        <begin position="64"/>
        <end position="82"/>
    </location>
</feature>
<evidence type="ECO:0000313" key="7">
    <source>
        <dbReference type="EMBL" id="KKR78148.1"/>
    </source>
</evidence>
<evidence type="ECO:0000256" key="2">
    <source>
        <dbReference type="ARBA" id="ARBA00022692"/>
    </source>
</evidence>
<keyword evidence="3" id="KW-0133">Cell shape</keyword>
<keyword evidence="2 6" id="KW-0812">Transmembrane</keyword>
<dbReference type="STRING" id="1618408.UU23_C0003G0046"/>
<dbReference type="GO" id="GO:0032153">
    <property type="term" value="C:cell division site"/>
    <property type="evidence" value="ECO:0007669"/>
    <property type="project" value="TreeGrafter"/>
</dbReference>
<dbReference type="GO" id="GO:0015648">
    <property type="term" value="F:lipid-linked peptidoglycan transporter activity"/>
    <property type="evidence" value="ECO:0007669"/>
    <property type="project" value="TreeGrafter"/>
</dbReference>
<evidence type="ECO:0000256" key="4">
    <source>
        <dbReference type="ARBA" id="ARBA00022989"/>
    </source>
</evidence>
<feature type="transmembrane region" description="Helical" evidence="6">
    <location>
        <begin position="256"/>
        <end position="276"/>
    </location>
</feature>
<gene>
    <name evidence="7" type="ORF">UU23_C0003G0046</name>
</gene>
<evidence type="ECO:0000256" key="1">
    <source>
        <dbReference type="ARBA" id="ARBA00004141"/>
    </source>
</evidence>
<comment type="subcellular location">
    <subcellularLocation>
        <location evidence="1">Membrane</location>
        <topology evidence="1">Multi-pass membrane protein</topology>
    </subcellularLocation>
</comment>
<feature type="transmembrane region" description="Helical" evidence="6">
    <location>
        <begin position="147"/>
        <end position="164"/>
    </location>
</feature>
<evidence type="ECO:0000256" key="6">
    <source>
        <dbReference type="SAM" id="Phobius"/>
    </source>
</evidence>
<dbReference type="PATRIC" id="fig|1618408.3.peg.235"/>
<sequence>MRNTWDWLLLAQIISVGLISLLIIFSINSSLATNQFIYWILGLITLYITSQFNYHSLKGVSNKMYFATLISLILLLIFADPIRGSVRWIDLGAFRIQPSEIAKVASIILLAFYYKDKSAKEIQNVIGSFLLILPLTLFIIIQPDIGNSLAIFAIWLGITVASGLKFKYLFLLFAIGAIILILSYELLAPYQKNRILTFIDPNIDPLGTGYNIIQSKIAIGSGQLLGRGFAQGTQSQLKFLPEAESDFIFASITEQLGFAGAAVLTTIYAWLIIRIISFTKDKDRLGQLILIGITTFLVTQFTVNVGMNLALLPVTGITFPLVSYGGSSLLTTLFLLGIVYSILRHNH</sequence>
<dbReference type="GO" id="GO:0008360">
    <property type="term" value="P:regulation of cell shape"/>
    <property type="evidence" value="ECO:0007669"/>
    <property type="project" value="UniProtKB-KW"/>
</dbReference>
<dbReference type="EMBL" id="LBZV01000003">
    <property type="protein sequence ID" value="KKR78148.1"/>
    <property type="molecule type" value="Genomic_DNA"/>
</dbReference>
<feature type="transmembrane region" description="Helical" evidence="6">
    <location>
        <begin position="7"/>
        <end position="30"/>
    </location>
</feature>
<keyword evidence="4 6" id="KW-1133">Transmembrane helix</keyword>
<dbReference type="PANTHER" id="PTHR30474">
    <property type="entry name" value="CELL CYCLE PROTEIN"/>
    <property type="match status" value="1"/>
</dbReference>
<dbReference type="Proteomes" id="UP000034292">
    <property type="component" value="Unassembled WGS sequence"/>
</dbReference>
<feature type="transmembrane region" description="Helical" evidence="6">
    <location>
        <begin position="169"/>
        <end position="187"/>
    </location>
</feature>
<dbReference type="GO" id="GO:0005886">
    <property type="term" value="C:plasma membrane"/>
    <property type="evidence" value="ECO:0007669"/>
    <property type="project" value="TreeGrafter"/>
</dbReference>
<feature type="transmembrane region" description="Helical" evidence="6">
    <location>
        <begin position="321"/>
        <end position="343"/>
    </location>
</feature>
<dbReference type="NCBIfam" id="TIGR02210">
    <property type="entry name" value="rodA_shape"/>
    <property type="match status" value="1"/>
</dbReference>
<evidence type="ECO:0000256" key="5">
    <source>
        <dbReference type="ARBA" id="ARBA00023136"/>
    </source>
</evidence>
<name>A0A0G0TMF4_9BACT</name>
<dbReference type="InterPro" id="IPR011923">
    <property type="entry name" value="RodA/MrdB"/>
</dbReference>
<dbReference type="InterPro" id="IPR001182">
    <property type="entry name" value="FtsW/RodA"/>
</dbReference>
<organism evidence="7 8">
    <name type="scientific">Candidatus Curtissbacteria bacterium GW2011_GWA1_40_9</name>
    <dbReference type="NCBI Taxonomy" id="1618408"/>
    <lineage>
        <taxon>Bacteria</taxon>
        <taxon>Candidatus Curtissiibacteriota</taxon>
    </lineage>
</organism>
<evidence type="ECO:0000313" key="8">
    <source>
        <dbReference type="Proteomes" id="UP000034292"/>
    </source>
</evidence>
<keyword evidence="5 6" id="KW-0472">Membrane</keyword>
<dbReference type="GO" id="GO:0051301">
    <property type="term" value="P:cell division"/>
    <property type="evidence" value="ECO:0007669"/>
    <property type="project" value="InterPro"/>
</dbReference>